<protein>
    <submittedName>
        <fullName evidence="1">Uncharacterized protein</fullName>
    </submittedName>
</protein>
<dbReference type="VEuPathDB" id="FungiDB:JI435_400740"/>
<dbReference type="EMBL" id="CP069023">
    <property type="protein sequence ID" value="QRC90927.1"/>
    <property type="molecule type" value="Genomic_DNA"/>
</dbReference>
<evidence type="ECO:0000313" key="1">
    <source>
        <dbReference type="EMBL" id="QRC90927.1"/>
    </source>
</evidence>
<evidence type="ECO:0000313" key="2">
    <source>
        <dbReference type="Proteomes" id="UP000663193"/>
    </source>
</evidence>
<accession>A0A7U2HWS6</accession>
<gene>
    <name evidence="1" type="ORF">JI435_400740</name>
</gene>
<name>A0A7U2HWS6_PHANO</name>
<dbReference type="AlphaFoldDB" id="A0A7U2HWS6"/>
<sequence length="108" mass="11953">MPCAGRLHPPHVNQKWRCASAIRVLYPTCANGRPRCGVAVSLLVSRTCVCICKYTSICEYSMSVYGVTRVHGVTLCIWTRRICVSCRLSQMSMGVLGCGMIWLGAMEH</sequence>
<dbReference type="Proteomes" id="UP000663193">
    <property type="component" value="Chromosome 1"/>
</dbReference>
<organism evidence="1 2">
    <name type="scientific">Phaeosphaeria nodorum (strain SN15 / ATCC MYA-4574 / FGSC 10173)</name>
    <name type="common">Glume blotch fungus</name>
    <name type="synonym">Parastagonospora nodorum</name>
    <dbReference type="NCBI Taxonomy" id="321614"/>
    <lineage>
        <taxon>Eukaryota</taxon>
        <taxon>Fungi</taxon>
        <taxon>Dikarya</taxon>
        <taxon>Ascomycota</taxon>
        <taxon>Pezizomycotina</taxon>
        <taxon>Dothideomycetes</taxon>
        <taxon>Pleosporomycetidae</taxon>
        <taxon>Pleosporales</taxon>
        <taxon>Pleosporineae</taxon>
        <taxon>Phaeosphaeriaceae</taxon>
        <taxon>Parastagonospora</taxon>
    </lineage>
</organism>
<keyword evidence="2" id="KW-1185">Reference proteome</keyword>
<reference evidence="2" key="1">
    <citation type="journal article" date="2021" name="BMC Genomics">
        <title>Chromosome-level genome assembly and manually-curated proteome of model necrotroph Parastagonospora nodorum Sn15 reveals a genome-wide trove of candidate effector homologs, and redundancy of virulence-related functions within an accessory chromosome.</title>
        <authorList>
            <person name="Bertazzoni S."/>
            <person name="Jones D.A.B."/>
            <person name="Phan H.T."/>
            <person name="Tan K.-C."/>
            <person name="Hane J.K."/>
        </authorList>
    </citation>
    <scope>NUCLEOTIDE SEQUENCE [LARGE SCALE GENOMIC DNA]</scope>
    <source>
        <strain evidence="2">SN15 / ATCC MYA-4574 / FGSC 10173)</strain>
    </source>
</reference>
<proteinExistence type="predicted"/>